<feature type="signal peptide" evidence="1">
    <location>
        <begin position="1"/>
        <end position="29"/>
    </location>
</feature>
<dbReference type="Proteomes" id="UP000094626">
    <property type="component" value="Plasmid pSA1"/>
</dbReference>
<keyword evidence="1" id="KW-0732">Signal</keyword>
<dbReference type="AlphaFoldDB" id="A0A1D8AB87"/>
<sequence>MSFAAIPRQLGWTLLAGLCAAMTMAPCRAETKYDDIPAAADYNDRIRVTETGPIQLEIVVNGVPSGVIVPVEITGDHFRLSAGDMRALNLPAEGDAAAQVMVDELPGVSAEYDVPNQRLKLQVPARWLQGQQIGFGPRRNTGPARSSFGVMVNYDLYAVDAPGAPASASLWNDVRVFGPAGLLSSTGVVRTGGGGTSYMRYDTRWIRSDENSMTTYEAGDLITRTLPWSSAIRLGGIQVSRDFAVRPDVVTYPVPAFSGEAALPSSIELFIDNHQAFGGPVQPGPFVMNPLPQINGGGQASIVVTDALGRQVTTQIPFYVATTLLRPGLTDYALAAGAVRQRYGQSSFDYGTMVASGSIRHGLTDRLTVEAHAEASREMAVVGAGTVLRIGNLGVVNASYSRSRKDGREGGQIAVGYQYQRRDFSFSVNHLRQDAEFFDLAALSGSRISATRQTSASASLALGRFGSLGAAYFDSRTRGEGRTRLVNASWSLPVGRSSSLFASATRDLDARTWTASLTLQVPLGADRGTASTSLTREQNGRYSNRVDYSRAVPTQGGIGWNTGAARLGNGDIYGNADVTWRTDFTELRGGAFGGSGNVTRWLGASGSVVWMDKSVFVANRVADAFALVSTRGHAGVPVYYENQLVGRTDARGHVLIPWAAAYYPGKYTIDPLGFREDLTSDIIDQKVAVQRGSGYVLDFPVRRMIAARMILVDEAGAPLPVGSVIRVNGRGTAYVGWDGLVFAENLGPRNDFLVTLPEGNSCRASFQMDVTADKIADMGTLTCR</sequence>
<dbReference type="GO" id="GO:0015473">
    <property type="term" value="F:fimbrial usher porin activity"/>
    <property type="evidence" value="ECO:0007669"/>
    <property type="project" value="InterPro"/>
</dbReference>
<gene>
    <name evidence="3" type="ORF">BES08_21245</name>
</gene>
<dbReference type="Gene3D" id="2.60.40.2610">
    <property type="entry name" value="Outer membrane usher protein FimD, plug domain"/>
    <property type="match status" value="1"/>
</dbReference>
<dbReference type="PANTHER" id="PTHR30451">
    <property type="entry name" value="OUTER MEMBRANE USHER PROTEIN"/>
    <property type="match status" value="1"/>
</dbReference>
<dbReference type="KEGG" id="nre:BES08_21245"/>
<dbReference type="Gene3D" id="2.60.40.3110">
    <property type="match status" value="1"/>
</dbReference>
<accession>A0A1D8AB87</accession>
<geneLocation type="plasmid" evidence="3 4">
    <name>pSA1</name>
</geneLocation>
<evidence type="ECO:0000313" key="3">
    <source>
        <dbReference type="EMBL" id="AOR79371.1"/>
    </source>
</evidence>
<dbReference type="EMBL" id="CP017076">
    <property type="protein sequence ID" value="AOR79371.1"/>
    <property type="molecule type" value="Genomic_DNA"/>
</dbReference>
<proteinExistence type="predicted"/>
<keyword evidence="3" id="KW-0614">Plasmid</keyword>
<dbReference type="InterPro" id="IPR042186">
    <property type="entry name" value="FimD_plug_dom"/>
</dbReference>
<protein>
    <recommendedName>
        <fullName evidence="2">PapC-like C-terminal domain-containing protein</fullName>
    </recommendedName>
</protein>
<dbReference type="InterPro" id="IPR000015">
    <property type="entry name" value="Fimb_usher"/>
</dbReference>
<dbReference type="Pfam" id="PF13953">
    <property type="entry name" value="PapC_C"/>
    <property type="match status" value="1"/>
</dbReference>
<feature type="chain" id="PRO_5009104839" description="PapC-like C-terminal domain-containing protein" evidence="1">
    <location>
        <begin position="30"/>
        <end position="784"/>
    </location>
</feature>
<dbReference type="GO" id="GO:0009297">
    <property type="term" value="P:pilus assembly"/>
    <property type="evidence" value="ECO:0007669"/>
    <property type="project" value="InterPro"/>
</dbReference>
<reference evidence="4" key="1">
    <citation type="journal article" date="2017" name="J. Biotechnol.">
        <title>Complete genome sequence of Novosphingobium resinovorum SA1, a versatile xenobiotic-degrading bacterium capable of utilizing sulfanilic acid.</title>
        <authorList>
            <person name="Hegedus B."/>
            <person name="Kos P.B."/>
            <person name="Balint B."/>
            <person name="Maroti G."/>
            <person name="Gan H.M."/>
            <person name="Perei K."/>
            <person name="Rakhely G."/>
        </authorList>
    </citation>
    <scope>NUCLEOTIDE SEQUENCE [LARGE SCALE GENOMIC DNA]</scope>
    <source>
        <strain evidence="4">SA1</strain>
    </source>
</reference>
<evidence type="ECO:0000259" key="2">
    <source>
        <dbReference type="Pfam" id="PF13953"/>
    </source>
</evidence>
<dbReference type="PANTHER" id="PTHR30451:SF5">
    <property type="entry name" value="SLR0019 PROTEIN"/>
    <property type="match status" value="1"/>
</dbReference>
<keyword evidence="4" id="KW-1185">Reference proteome</keyword>
<evidence type="ECO:0000256" key="1">
    <source>
        <dbReference type="SAM" id="SignalP"/>
    </source>
</evidence>
<name>A0A1D8AB87_9SPHN</name>
<organism evidence="3 4">
    <name type="scientific">Novosphingobium resinovorum</name>
    <dbReference type="NCBI Taxonomy" id="158500"/>
    <lineage>
        <taxon>Bacteria</taxon>
        <taxon>Pseudomonadati</taxon>
        <taxon>Pseudomonadota</taxon>
        <taxon>Alphaproteobacteria</taxon>
        <taxon>Sphingomonadales</taxon>
        <taxon>Sphingomonadaceae</taxon>
        <taxon>Novosphingobium</taxon>
    </lineage>
</organism>
<dbReference type="GO" id="GO:0009279">
    <property type="term" value="C:cell outer membrane"/>
    <property type="evidence" value="ECO:0007669"/>
    <property type="project" value="TreeGrafter"/>
</dbReference>
<evidence type="ECO:0000313" key="4">
    <source>
        <dbReference type="Proteomes" id="UP000094626"/>
    </source>
</evidence>
<dbReference type="Pfam" id="PF00577">
    <property type="entry name" value="Usher"/>
    <property type="match status" value="1"/>
</dbReference>
<dbReference type="InterPro" id="IPR025949">
    <property type="entry name" value="PapC-like_C"/>
</dbReference>
<feature type="domain" description="PapC-like C-terminal" evidence="2">
    <location>
        <begin position="711"/>
        <end position="768"/>
    </location>
</feature>